<dbReference type="Gene3D" id="3.40.1710.10">
    <property type="entry name" value="abc type-2 transporter like domain"/>
    <property type="match status" value="1"/>
</dbReference>
<dbReference type="GO" id="GO:0140359">
    <property type="term" value="F:ABC-type transporter activity"/>
    <property type="evidence" value="ECO:0007669"/>
    <property type="project" value="InterPro"/>
</dbReference>
<feature type="transmembrane region" description="Helical" evidence="7">
    <location>
        <begin position="736"/>
        <end position="754"/>
    </location>
</feature>
<dbReference type="NCBIfam" id="NF033858">
    <property type="entry name" value="ABC2_perm_RbbA"/>
    <property type="match status" value="1"/>
</dbReference>
<dbReference type="InterPro" id="IPR047651">
    <property type="entry name" value="ABC2_perm_RbbA"/>
</dbReference>
<dbReference type="AlphaFoldDB" id="A0A1I5AL90"/>
<evidence type="ECO:0000259" key="8">
    <source>
        <dbReference type="PROSITE" id="PS50893"/>
    </source>
</evidence>
<sequence>MKPVAKASASVARITAVSHRFGKVTALDDLTLSTPAGRMVGLIGPDGVGKSTLMGLVSGAKRLQTGRIETLGGDMSSARHRAETGRRIAFMPQGLGKNLYHDLSIRENLEFFGKLFGQGRAERAARIERLTRATGLAPFLDRPAGKLSGGMKQKLGLCAALIHDPDFLLLDEPTTGVDPLSRRQFWDLIDTIRSDRPEMSVLVSTAYMEEAERFEHLIAMNDGCVLAEASPADLRMQTGTDTVGAAYVSLLEGEIASPIASPQAALAAPAPTNAKEGPPAIKAEGLTKRFGDFTAVDAVSFEISRGEIFGFLGSNGCGKTTTMKMLTGLTPATTGEAWIFGQPVDAQNLDARRRVGFMSQSFSLYGELTVRENLLLHARLFHLGRDLTARRMADLVPRFGLEPYLDQGAASLPLGVRQRLSLAVAVIHAPDILILDEPTSGVDPQARDAFWDMLTDLARRERVTIFISTHFMDEGLRCDRISLMHAGKVLVTDAPQAIIKARGMTTLEDAFIAHMLDAMPQAAPVGDTELAVTDTQETPAAPPRFSLRRLLAFTTREAMQVRRDPVRLVFSFIGSAILLLIMSFGISQEVREIPFATFDQDQSPESRAYLSGFEESGWFLERPPIGDAVELERRMANGELALALQIPPDFGVSVRRGEVAEVAALIDGTDTNRAGTVESYVAGAHAHVLAQDAQSALALSGLIAARGADQLPLASLEPRFHYNPAMESLPAIGPSIPPLLLLLFPAILMAVSVAREKEIGTITNFYVTPTGRAEFLIGKQLVYIAITLLNFVILTVLVVTVLDVPLRGSPAALVLGALLYAVAATGYGLLVSMMARTQVTAVFAAAILSVMPTLQFSGMITPVSSLEGPARIVGTLWPTTWYMGLSVGAFTKGLGLSELSGHLMRLAAFGPVLTALAVLALRKQER</sequence>
<evidence type="ECO:0000256" key="7">
    <source>
        <dbReference type="SAM" id="Phobius"/>
    </source>
</evidence>
<evidence type="ECO:0000256" key="5">
    <source>
        <dbReference type="ARBA" id="ARBA00022989"/>
    </source>
</evidence>
<proteinExistence type="predicted"/>
<dbReference type="CDD" id="cd03230">
    <property type="entry name" value="ABC_DR_subfamily_A"/>
    <property type="match status" value="2"/>
</dbReference>
<feature type="transmembrane region" description="Helical" evidence="7">
    <location>
        <begin position="781"/>
        <end position="802"/>
    </location>
</feature>
<keyword evidence="3" id="KW-0547">Nucleotide-binding</keyword>
<keyword evidence="5 7" id="KW-1133">Transmembrane helix</keyword>
<dbReference type="Pfam" id="PF12698">
    <property type="entry name" value="ABC2_membrane_3"/>
    <property type="match status" value="1"/>
</dbReference>
<evidence type="ECO:0000256" key="4">
    <source>
        <dbReference type="ARBA" id="ARBA00022840"/>
    </source>
</evidence>
<dbReference type="PROSITE" id="PS50893">
    <property type="entry name" value="ABC_TRANSPORTER_2"/>
    <property type="match status" value="2"/>
</dbReference>
<evidence type="ECO:0000313" key="10">
    <source>
        <dbReference type="EMBL" id="SFN63244.1"/>
    </source>
</evidence>
<dbReference type="InterPro" id="IPR027417">
    <property type="entry name" value="P-loop_NTPase"/>
</dbReference>
<dbReference type="SMART" id="SM00382">
    <property type="entry name" value="AAA"/>
    <property type="match status" value="2"/>
</dbReference>
<dbReference type="Proteomes" id="UP000198599">
    <property type="component" value="Unassembled WGS sequence"/>
</dbReference>
<evidence type="ECO:0000256" key="1">
    <source>
        <dbReference type="ARBA" id="ARBA00004141"/>
    </source>
</evidence>
<dbReference type="OrthoDB" id="9805029at2"/>
<keyword evidence="4" id="KW-0067">ATP-binding</keyword>
<dbReference type="STRING" id="1005928.SAMN04487859_10664"/>
<keyword evidence="6 7" id="KW-0472">Membrane</keyword>
<keyword evidence="2 7" id="KW-0812">Transmembrane</keyword>
<feature type="transmembrane region" description="Helical" evidence="7">
    <location>
        <begin position="808"/>
        <end position="830"/>
    </location>
</feature>
<accession>A0A1I5AL90</accession>
<dbReference type="SUPFAM" id="SSF52540">
    <property type="entry name" value="P-loop containing nucleoside triphosphate hydrolases"/>
    <property type="match status" value="2"/>
</dbReference>
<dbReference type="PANTHER" id="PTHR43038:SF4">
    <property type="entry name" value="RIBOSOME-ASSOCIATED ATPASE"/>
    <property type="match status" value="1"/>
</dbReference>
<dbReference type="InterPro" id="IPR047817">
    <property type="entry name" value="ABC2_TM_bact-type"/>
</dbReference>
<protein>
    <submittedName>
        <fullName evidence="10">Ribosome-dependent ATPase</fullName>
    </submittedName>
</protein>
<feature type="transmembrane region" description="Helical" evidence="7">
    <location>
        <begin position="842"/>
        <end position="860"/>
    </location>
</feature>
<dbReference type="GO" id="GO:0016887">
    <property type="term" value="F:ATP hydrolysis activity"/>
    <property type="evidence" value="ECO:0007669"/>
    <property type="project" value="InterPro"/>
</dbReference>
<dbReference type="GO" id="GO:0005524">
    <property type="term" value="F:ATP binding"/>
    <property type="evidence" value="ECO:0007669"/>
    <property type="project" value="UniProtKB-KW"/>
</dbReference>
<gene>
    <name evidence="10" type="ORF">SAMN04487859_10664</name>
</gene>
<comment type="subcellular location">
    <subcellularLocation>
        <location evidence="1">Membrane</location>
        <topology evidence="1">Multi-pass membrane protein</topology>
    </subcellularLocation>
</comment>
<evidence type="ECO:0000259" key="9">
    <source>
        <dbReference type="PROSITE" id="PS51012"/>
    </source>
</evidence>
<dbReference type="InterPro" id="IPR017871">
    <property type="entry name" value="ABC_transporter-like_CS"/>
</dbReference>
<dbReference type="InterPro" id="IPR003439">
    <property type="entry name" value="ABC_transporter-like_ATP-bd"/>
</dbReference>
<dbReference type="RefSeq" id="WP_092836049.1">
    <property type="nucleotide sequence ID" value="NZ_FOVP01000006.1"/>
</dbReference>
<organism evidence="10 11">
    <name type="scientific">Roseovarius lutimaris</name>
    <dbReference type="NCBI Taxonomy" id="1005928"/>
    <lineage>
        <taxon>Bacteria</taxon>
        <taxon>Pseudomonadati</taxon>
        <taxon>Pseudomonadota</taxon>
        <taxon>Alphaproteobacteria</taxon>
        <taxon>Rhodobacterales</taxon>
        <taxon>Roseobacteraceae</taxon>
        <taxon>Roseovarius</taxon>
    </lineage>
</organism>
<evidence type="ECO:0000313" key="11">
    <source>
        <dbReference type="Proteomes" id="UP000198599"/>
    </source>
</evidence>
<dbReference type="InterPro" id="IPR013525">
    <property type="entry name" value="ABC2_TM"/>
</dbReference>
<feature type="domain" description="ABC transporter" evidence="8">
    <location>
        <begin position="281"/>
        <end position="511"/>
    </location>
</feature>
<dbReference type="InterPro" id="IPR003593">
    <property type="entry name" value="AAA+_ATPase"/>
</dbReference>
<evidence type="ECO:0000256" key="2">
    <source>
        <dbReference type="ARBA" id="ARBA00022692"/>
    </source>
</evidence>
<dbReference type="PROSITE" id="PS00211">
    <property type="entry name" value="ABC_TRANSPORTER_1"/>
    <property type="match status" value="1"/>
</dbReference>
<keyword evidence="11" id="KW-1185">Reference proteome</keyword>
<feature type="domain" description="ABC transporter" evidence="8">
    <location>
        <begin position="12"/>
        <end position="247"/>
    </location>
</feature>
<name>A0A1I5AL90_9RHOB</name>
<evidence type="ECO:0000256" key="6">
    <source>
        <dbReference type="ARBA" id="ARBA00023136"/>
    </source>
</evidence>
<dbReference type="Pfam" id="PF00005">
    <property type="entry name" value="ABC_tran"/>
    <property type="match status" value="2"/>
</dbReference>
<dbReference type="GO" id="GO:0016020">
    <property type="term" value="C:membrane"/>
    <property type="evidence" value="ECO:0007669"/>
    <property type="project" value="UniProtKB-SubCell"/>
</dbReference>
<reference evidence="11" key="1">
    <citation type="submission" date="2016-10" db="EMBL/GenBank/DDBJ databases">
        <authorList>
            <person name="Varghese N."/>
            <person name="Submissions S."/>
        </authorList>
    </citation>
    <scope>NUCLEOTIDE SEQUENCE [LARGE SCALE GENOMIC DNA]</scope>
    <source>
        <strain evidence="11">DSM 28463</strain>
    </source>
</reference>
<feature type="domain" description="ABC transmembrane type-2" evidence="9">
    <location>
        <begin position="679"/>
        <end position="924"/>
    </location>
</feature>
<dbReference type="PROSITE" id="PS51012">
    <property type="entry name" value="ABC_TM2"/>
    <property type="match status" value="1"/>
</dbReference>
<dbReference type="Gene3D" id="3.40.50.300">
    <property type="entry name" value="P-loop containing nucleotide triphosphate hydrolases"/>
    <property type="match status" value="2"/>
</dbReference>
<dbReference type="EMBL" id="FOVP01000006">
    <property type="protein sequence ID" value="SFN63244.1"/>
    <property type="molecule type" value="Genomic_DNA"/>
</dbReference>
<dbReference type="PANTHER" id="PTHR43038">
    <property type="entry name" value="ATP-BINDING CASSETTE, SUB-FAMILY H, MEMBER 1"/>
    <property type="match status" value="1"/>
</dbReference>
<feature type="transmembrane region" description="Helical" evidence="7">
    <location>
        <begin position="903"/>
        <end position="921"/>
    </location>
</feature>
<evidence type="ECO:0000256" key="3">
    <source>
        <dbReference type="ARBA" id="ARBA00022741"/>
    </source>
</evidence>